<dbReference type="Gene3D" id="3.50.50.60">
    <property type="entry name" value="FAD/NAD(P)-binding domain"/>
    <property type="match status" value="1"/>
</dbReference>
<keyword evidence="3" id="KW-1185">Reference proteome</keyword>
<dbReference type="EMBL" id="JACHOP010000002">
    <property type="protein sequence ID" value="MBB5756128.1"/>
    <property type="molecule type" value="Genomic_DNA"/>
</dbReference>
<dbReference type="Gene3D" id="3.30.9.100">
    <property type="match status" value="1"/>
</dbReference>
<dbReference type="Proteomes" id="UP000583454">
    <property type="component" value="Unassembled WGS sequence"/>
</dbReference>
<feature type="domain" description="FAD-binding" evidence="1">
    <location>
        <begin position="5"/>
        <end position="180"/>
    </location>
</feature>
<dbReference type="Pfam" id="PF04820">
    <property type="entry name" value="Trp_halogenase"/>
    <property type="match status" value="1"/>
</dbReference>
<dbReference type="InterPro" id="IPR050816">
    <property type="entry name" value="Flavin-dep_Halogenase_NPB"/>
</dbReference>
<dbReference type="SUPFAM" id="SSF51905">
    <property type="entry name" value="FAD/NAD(P)-binding domain"/>
    <property type="match status" value="1"/>
</dbReference>
<name>A0A840ZG22_9HYPH</name>
<comment type="caution">
    <text evidence="2">The sequence shown here is derived from an EMBL/GenBank/DDBJ whole genome shotgun (WGS) entry which is preliminary data.</text>
</comment>
<proteinExistence type="predicted"/>
<sequence>MEPTADVAVVGAGPAGAAAALMLAPDHRVLLVDRLDAAAPPAARIGESLPGAARRLLRDMGLWEAFLAEGHVPRHGADSLWGGPDLVSAESLRDLDGPGWHLDRARFDAWLRDRAVRRGAALVAPARLAGLARDGAGWRLVLIRHGRELPVRARFVIEAGGRAAPVARALGLARARHDRLICRWLHGRAAGEAGRSFVAAEPDGWWYSAALPGGRRVLAFHTDADLAAARETAGAAALLARARMQPGLSAILAATGFAPDGPPSVCAAHGGRPATVAGPGWLAVGDAALACDPLSSQGLLNALYSALMAADAVRAALAGEADASEEYRRTIGRVAHAYRDHLAAWYDLEDRWPAHPFWARRRTAGQGVGAAGRRPERALRP</sequence>
<dbReference type="AlphaFoldDB" id="A0A840ZG22"/>
<organism evidence="2 3">
    <name type="scientific">Methylorubrum rhodinum</name>
    <dbReference type="NCBI Taxonomy" id="29428"/>
    <lineage>
        <taxon>Bacteria</taxon>
        <taxon>Pseudomonadati</taxon>
        <taxon>Pseudomonadota</taxon>
        <taxon>Alphaproteobacteria</taxon>
        <taxon>Hyphomicrobiales</taxon>
        <taxon>Methylobacteriaceae</taxon>
        <taxon>Methylorubrum</taxon>
    </lineage>
</organism>
<dbReference type="InterPro" id="IPR006905">
    <property type="entry name" value="Flavin_halogenase"/>
</dbReference>
<dbReference type="Pfam" id="PF01494">
    <property type="entry name" value="FAD_binding_3"/>
    <property type="match status" value="1"/>
</dbReference>
<dbReference type="GO" id="GO:0004497">
    <property type="term" value="F:monooxygenase activity"/>
    <property type="evidence" value="ECO:0007669"/>
    <property type="project" value="InterPro"/>
</dbReference>
<dbReference type="PANTHER" id="PTHR43747">
    <property type="entry name" value="FAD-BINDING PROTEIN"/>
    <property type="match status" value="1"/>
</dbReference>
<protein>
    <submittedName>
        <fullName evidence="2">Flavin-dependent dehydrogenase</fullName>
    </submittedName>
</protein>
<accession>A0A840ZG22</accession>
<evidence type="ECO:0000313" key="3">
    <source>
        <dbReference type="Proteomes" id="UP000583454"/>
    </source>
</evidence>
<evidence type="ECO:0000259" key="1">
    <source>
        <dbReference type="Pfam" id="PF01494"/>
    </source>
</evidence>
<dbReference type="InterPro" id="IPR002938">
    <property type="entry name" value="FAD-bd"/>
</dbReference>
<reference evidence="2 3" key="1">
    <citation type="submission" date="2020-08" db="EMBL/GenBank/DDBJ databases">
        <title>Genomic Encyclopedia of Type Strains, Phase IV (KMG-IV): sequencing the most valuable type-strain genomes for metagenomic binning, comparative biology and taxonomic classification.</title>
        <authorList>
            <person name="Goeker M."/>
        </authorList>
    </citation>
    <scope>NUCLEOTIDE SEQUENCE [LARGE SCALE GENOMIC DNA]</scope>
    <source>
        <strain evidence="2 3">DSM 2163</strain>
    </source>
</reference>
<dbReference type="RefSeq" id="WP_210306276.1">
    <property type="nucleotide sequence ID" value="NZ_JACHOP010000002.1"/>
</dbReference>
<gene>
    <name evidence="2" type="ORF">HNR00_000824</name>
</gene>
<evidence type="ECO:0000313" key="2">
    <source>
        <dbReference type="EMBL" id="MBB5756128.1"/>
    </source>
</evidence>
<dbReference type="PANTHER" id="PTHR43747:SF1">
    <property type="entry name" value="SLR1998 PROTEIN"/>
    <property type="match status" value="1"/>
</dbReference>
<dbReference type="InterPro" id="IPR036188">
    <property type="entry name" value="FAD/NAD-bd_sf"/>
</dbReference>
<dbReference type="GO" id="GO:0071949">
    <property type="term" value="F:FAD binding"/>
    <property type="evidence" value="ECO:0007669"/>
    <property type="project" value="InterPro"/>
</dbReference>